<evidence type="ECO:0000313" key="3">
    <source>
        <dbReference type="Proteomes" id="UP000178529"/>
    </source>
</evidence>
<sequence length="168" mass="17713">MKGFTLIELLVVSGIVVLLTALMVPGWRAGEGSLAVQRTAAKISQDIRRTIELSLHAKAYPCTITGYGLYVTSNSTSYTIFADCNNNQRYDSAIDGFVETVNIEGPVNISSATNGAFGMVVVPPDPAIYLKDGSGGTLTSATIVIVAKNNPSLTKTITVNQKGVVSID</sequence>
<comment type="caution">
    <text evidence="2">The sequence shown here is derived from an EMBL/GenBank/DDBJ whole genome shotgun (WGS) entry which is preliminary data.</text>
</comment>
<dbReference type="InterPro" id="IPR045584">
    <property type="entry name" value="Pilin-like"/>
</dbReference>
<evidence type="ECO:0000256" key="1">
    <source>
        <dbReference type="SAM" id="Phobius"/>
    </source>
</evidence>
<proteinExistence type="predicted"/>
<keyword evidence="1" id="KW-1133">Transmembrane helix</keyword>
<dbReference type="SUPFAM" id="SSF54523">
    <property type="entry name" value="Pili subunits"/>
    <property type="match status" value="1"/>
</dbReference>
<dbReference type="EMBL" id="MHTY01000014">
    <property type="protein sequence ID" value="OHA68831.1"/>
    <property type="molecule type" value="Genomic_DNA"/>
</dbReference>
<feature type="transmembrane region" description="Helical" evidence="1">
    <location>
        <begin position="6"/>
        <end position="24"/>
    </location>
</feature>
<dbReference type="AlphaFoldDB" id="A0A1G2R9Q4"/>
<dbReference type="PROSITE" id="PS00409">
    <property type="entry name" value="PROKAR_NTER_METHYL"/>
    <property type="match status" value="1"/>
</dbReference>
<dbReference type="NCBIfam" id="TIGR02532">
    <property type="entry name" value="IV_pilin_GFxxxE"/>
    <property type="match status" value="1"/>
</dbReference>
<accession>A0A1G2R9Q4</accession>
<dbReference type="Proteomes" id="UP000178529">
    <property type="component" value="Unassembled WGS sequence"/>
</dbReference>
<evidence type="ECO:0008006" key="4">
    <source>
        <dbReference type="Google" id="ProtNLM"/>
    </source>
</evidence>
<gene>
    <name evidence="2" type="ORF">A3J68_02380</name>
</gene>
<evidence type="ECO:0000313" key="2">
    <source>
        <dbReference type="EMBL" id="OHA68831.1"/>
    </source>
</evidence>
<organism evidence="2 3">
    <name type="scientific">Candidatus Wildermuthbacteria bacterium RIFCSPHIGHO2_02_FULL_48_16</name>
    <dbReference type="NCBI Taxonomy" id="1802453"/>
    <lineage>
        <taxon>Bacteria</taxon>
        <taxon>Candidatus Wildermuthiibacteriota</taxon>
    </lineage>
</organism>
<dbReference type="InterPro" id="IPR012902">
    <property type="entry name" value="N_methyl_site"/>
</dbReference>
<reference evidence="2 3" key="1">
    <citation type="journal article" date="2016" name="Nat. Commun.">
        <title>Thousands of microbial genomes shed light on interconnected biogeochemical processes in an aquifer system.</title>
        <authorList>
            <person name="Anantharaman K."/>
            <person name="Brown C.T."/>
            <person name="Hug L.A."/>
            <person name="Sharon I."/>
            <person name="Castelle C.J."/>
            <person name="Probst A.J."/>
            <person name="Thomas B.C."/>
            <person name="Singh A."/>
            <person name="Wilkins M.J."/>
            <person name="Karaoz U."/>
            <person name="Brodie E.L."/>
            <person name="Williams K.H."/>
            <person name="Hubbard S.S."/>
            <person name="Banfield J.F."/>
        </authorList>
    </citation>
    <scope>NUCLEOTIDE SEQUENCE [LARGE SCALE GENOMIC DNA]</scope>
</reference>
<keyword evidence="1" id="KW-0472">Membrane</keyword>
<protein>
    <recommendedName>
        <fullName evidence="4">General secretion pathway GspH domain-containing protein</fullName>
    </recommendedName>
</protein>
<name>A0A1G2R9Q4_9BACT</name>
<keyword evidence="1" id="KW-0812">Transmembrane</keyword>